<dbReference type="Proteomes" id="UP001596456">
    <property type="component" value="Unassembled WGS sequence"/>
</dbReference>
<accession>A0ABW2KRJ5</accession>
<evidence type="ECO:0000313" key="3">
    <source>
        <dbReference type="Proteomes" id="UP001596456"/>
    </source>
</evidence>
<feature type="compositionally biased region" description="Low complexity" evidence="1">
    <location>
        <begin position="246"/>
        <end position="256"/>
    </location>
</feature>
<gene>
    <name evidence="2" type="ORF">ACFQPS_01775</name>
</gene>
<reference evidence="3" key="1">
    <citation type="journal article" date="2019" name="Int. J. Syst. Evol. Microbiol.">
        <title>The Global Catalogue of Microorganisms (GCM) 10K type strain sequencing project: providing services to taxonomists for standard genome sequencing and annotation.</title>
        <authorList>
            <consortium name="The Broad Institute Genomics Platform"/>
            <consortium name="The Broad Institute Genome Sequencing Center for Infectious Disease"/>
            <person name="Wu L."/>
            <person name="Ma J."/>
        </authorList>
    </citation>
    <scope>NUCLEOTIDE SEQUENCE [LARGE SCALE GENOMIC DNA]</scope>
    <source>
        <strain evidence="3">CGMCC 1.16275</strain>
    </source>
</reference>
<comment type="caution">
    <text evidence="2">The sequence shown here is derived from an EMBL/GenBank/DDBJ whole genome shotgun (WGS) entry which is preliminary data.</text>
</comment>
<dbReference type="GO" id="GO:0016787">
    <property type="term" value="F:hydrolase activity"/>
    <property type="evidence" value="ECO:0007669"/>
    <property type="project" value="UniProtKB-KW"/>
</dbReference>
<proteinExistence type="predicted"/>
<keyword evidence="3" id="KW-1185">Reference proteome</keyword>
<feature type="region of interest" description="Disordered" evidence="1">
    <location>
        <begin position="194"/>
        <end position="215"/>
    </location>
</feature>
<sequence length="277" mass="29997">MAADDRPLDLDAADYDRFEDDLLSSPRGRAFLRMRDRRSRVVAVEDVRRLLGQRTAPEADPQSHIRILRRELQELSSHIAQTRREIAALRPDDPSANRIMLATEELDAILQATEHATTEILNGAERIQAVADRLREPDGDLAGQLDNEVMGIMTACSFQDITGQRMTKVVNTMRYIERRVNAMIDIWGGLDGSDAPTADEPADKRPDAHLLNGPALHGGINQDVVDALLSGQQAPAAAAPAPPAAPAAGKADAPAPAEEDKPTVGPLSQSAVDDLFP</sequence>
<evidence type="ECO:0000256" key="1">
    <source>
        <dbReference type="SAM" id="MobiDB-lite"/>
    </source>
</evidence>
<dbReference type="SUPFAM" id="SSF75708">
    <property type="entry name" value="Chemotaxis phosphatase CheZ"/>
    <property type="match status" value="1"/>
</dbReference>
<dbReference type="Pfam" id="PF04344">
    <property type="entry name" value="CheZ"/>
    <property type="match status" value="1"/>
</dbReference>
<dbReference type="Gene3D" id="1.10.287.500">
    <property type="entry name" value="Helix hairpin bin"/>
    <property type="match status" value="2"/>
</dbReference>
<protein>
    <submittedName>
        <fullName evidence="2">Protein phosphatase CheZ</fullName>
        <ecNumber evidence="2">3.6.1.-</ecNumber>
    </submittedName>
</protein>
<dbReference type="RefSeq" id="WP_377355938.1">
    <property type="nucleotide sequence ID" value="NZ_JBHTCM010000004.1"/>
</dbReference>
<organism evidence="2 3">
    <name type="scientific">Rhodocista pekingensis</name>
    <dbReference type="NCBI Taxonomy" id="201185"/>
    <lineage>
        <taxon>Bacteria</taxon>
        <taxon>Pseudomonadati</taxon>
        <taxon>Pseudomonadota</taxon>
        <taxon>Alphaproteobacteria</taxon>
        <taxon>Rhodospirillales</taxon>
        <taxon>Azospirillaceae</taxon>
        <taxon>Rhodocista</taxon>
    </lineage>
</organism>
<keyword evidence="2" id="KW-0378">Hydrolase</keyword>
<feature type="region of interest" description="Disordered" evidence="1">
    <location>
        <begin position="231"/>
        <end position="277"/>
    </location>
</feature>
<name>A0ABW2KRJ5_9PROT</name>
<dbReference type="EMBL" id="JBHTCM010000004">
    <property type="protein sequence ID" value="MFC7331881.1"/>
    <property type="molecule type" value="Genomic_DNA"/>
</dbReference>
<dbReference type="InterPro" id="IPR007439">
    <property type="entry name" value="Chemotax_Pase_CheZ"/>
</dbReference>
<dbReference type="EC" id="3.6.1.-" evidence="2"/>
<evidence type="ECO:0000313" key="2">
    <source>
        <dbReference type="EMBL" id="MFC7331881.1"/>
    </source>
</evidence>